<dbReference type="Proteomes" id="UP001158297">
    <property type="component" value="Unassembled WGS sequence"/>
</dbReference>
<organism evidence="2 3">
    <name type="scientific">Comamonas aquatica</name>
    <dbReference type="NCBI Taxonomy" id="225991"/>
    <lineage>
        <taxon>Bacteria</taxon>
        <taxon>Pseudomonadati</taxon>
        <taxon>Pseudomonadota</taxon>
        <taxon>Betaproteobacteria</taxon>
        <taxon>Burkholderiales</taxon>
        <taxon>Comamonadaceae</taxon>
        <taxon>Comamonas</taxon>
    </lineage>
</organism>
<sequence length="88" mass="9365">MAPHDPTMFSRRAPAGSAGEIGELRGNCPKSLLSALDALAMARNLDRTAYVNQVLDAHVADEVHKASVLVRTLRGNPFLPDDLGGTPE</sequence>
<evidence type="ECO:0000256" key="1">
    <source>
        <dbReference type="SAM" id="MobiDB-lite"/>
    </source>
</evidence>
<accession>A0AA42HSH7</accession>
<gene>
    <name evidence="2" type="ORF">N7330_10365</name>
</gene>
<dbReference type="AlphaFoldDB" id="A0AA42HSH7"/>
<proteinExistence type="predicted"/>
<evidence type="ECO:0000313" key="2">
    <source>
        <dbReference type="EMBL" id="MDH0363448.1"/>
    </source>
</evidence>
<evidence type="ECO:0000313" key="3">
    <source>
        <dbReference type="Proteomes" id="UP001158297"/>
    </source>
</evidence>
<dbReference type="EMBL" id="JAODZU010000010">
    <property type="protein sequence ID" value="MDH0363448.1"/>
    <property type="molecule type" value="Genomic_DNA"/>
</dbReference>
<reference evidence="2" key="1">
    <citation type="submission" date="2022-09" db="EMBL/GenBank/DDBJ databases">
        <title>Intensive care unit water sources are persistently colonized with multi-drug resistant bacteria and are the site of extensive horizontal gene transfer of antibiotic resistance genes.</title>
        <authorList>
            <person name="Diorio-Toth L."/>
        </authorList>
    </citation>
    <scope>NUCLEOTIDE SEQUENCE</scope>
    <source>
        <strain evidence="2">GD04130</strain>
    </source>
</reference>
<dbReference type="RefSeq" id="WP_279826231.1">
    <property type="nucleotide sequence ID" value="NZ_JAOCGP010000011.1"/>
</dbReference>
<name>A0AA42HSH7_9BURK</name>
<feature type="region of interest" description="Disordered" evidence="1">
    <location>
        <begin position="1"/>
        <end position="23"/>
    </location>
</feature>
<protein>
    <submittedName>
        <fullName evidence="2">Uncharacterized protein</fullName>
    </submittedName>
</protein>
<comment type="caution">
    <text evidence="2">The sequence shown here is derived from an EMBL/GenBank/DDBJ whole genome shotgun (WGS) entry which is preliminary data.</text>
</comment>